<gene>
    <name evidence="3" type="ORF">LI90_4166</name>
    <name evidence="2" type="ORF">TH66_21750</name>
    <name evidence="4" type="ORF">TR74_11495</name>
</gene>
<keyword evidence="5" id="KW-1185">Reference proteome</keyword>
<dbReference type="PANTHER" id="PTHR43245:SF55">
    <property type="entry name" value="NAD(P)-BINDING DOMAIN-CONTAINING PROTEIN"/>
    <property type="match status" value="1"/>
</dbReference>
<comment type="caution">
    <text evidence="4">The sequence shown here is derived from an EMBL/GenBank/DDBJ whole genome shotgun (WGS) entry which is preliminary data.</text>
</comment>
<dbReference type="OrthoDB" id="3338687at2"/>
<dbReference type="EMBL" id="JYIJ01000019">
    <property type="protein sequence ID" value="KWW97976.1"/>
    <property type="molecule type" value="Genomic_DNA"/>
</dbReference>
<reference evidence="4 7" key="1">
    <citation type="submission" date="2015-02" db="EMBL/GenBank/DDBJ databases">
        <title>Physiological reanalysis, assessment of diazotrophy, and genome sequences of multiple isolates of Streptomyces thermoautotrophicus.</title>
        <authorList>
            <person name="MacKellar D.C."/>
            <person name="Lieber L."/>
            <person name="Norman J."/>
            <person name="Bolger A."/>
            <person name="Tobin C."/>
            <person name="Murray J.W."/>
            <person name="Prell J."/>
        </authorList>
    </citation>
    <scope>NUCLEOTIDE SEQUENCE [LARGE SCALE GENOMIC DNA]</scope>
    <source>
        <strain evidence="4 7">UBT1</strain>
    </source>
</reference>
<reference evidence="3" key="4">
    <citation type="submission" date="2015-04" db="EMBL/GenBank/DDBJ databases">
        <title>Physiological reanalysis, assessment of diazotrophy, and genome sequences of multiple isolates of Streptomyces thermoautotrophicus.</title>
        <authorList>
            <person name="MacKellar D.C."/>
            <person name="Lieber L."/>
            <person name="Norman J."/>
            <person name="Bolger A."/>
            <person name="Tobin C."/>
            <person name="Murray J.W."/>
            <person name="Woodward J."/>
            <person name="Friesen M."/>
            <person name="Prell J."/>
        </authorList>
    </citation>
    <scope>NUCLEOTIDE SEQUENCE [LARGE SCALE GENOMIC DNA]</scope>
    <source>
        <strain evidence="3">H1</strain>
    </source>
</reference>
<feature type="domain" description="NAD-dependent epimerase/dehydratase" evidence="1">
    <location>
        <begin position="3"/>
        <end position="241"/>
    </location>
</feature>
<sequence length="360" mass="39096">MRVLVTGASGNIGTALLRRLAAEPDATVVGLARRVPKGRVDFPYDTCEWVACDVADPDCRDALVEACQDATAVVHLAWALQPSHNEPRLIQTNVEGSQHVFDAAVQAGVPQVVYLSSVGAYSPGRKDTPVNESWPTDGVAASSYSRHKSTVERLLDKIESEGHDTRFVRLRPGLVFQRAAASEIARYFLGPFAPLSLLRVAHPPLLPLDERMVFQCVHADDVAEAIVRAIRQRASGAFNIAADPVLTPRDLGELLGARFLPVRGGLLHQAAGLVWRLRLQPTEPGWIDLALAAPVMSTERARRELGWTPRHDAREALRELLDGLAHGTGAGSAVMRPRESVPTRVTDLLRGRLPGTTVLT</sequence>
<evidence type="ECO:0000313" key="3">
    <source>
        <dbReference type="EMBL" id="KWX03116.1"/>
    </source>
</evidence>
<evidence type="ECO:0000313" key="4">
    <source>
        <dbReference type="EMBL" id="KWX09126.1"/>
    </source>
</evidence>
<dbReference type="InterPro" id="IPR036291">
    <property type="entry name" value="NAD(P)-bd_dom_sf"/>
</dbReference>
<dbReference type="EMBL" id="LAXD01000001">
    <property type="protein sequence ID" value="KWX03116.1"/>
    <property type="molecule type" value="Genomic_DNA"/>
</dbReference>
<dbReference type="AlphaFoldDB" id="A0A132NGL4"/>
<accession>A0A132NGL4</accession>
<evidence type="ECO:0000259" key="1">
    <source>
        <dbReference type="Pfam" id="PF01370"/>
    </source>
</evidence>
<dbReference type="PANTHER" id="PTHR43245">
    <property type="entry name" value="BIFUNCTIONAL POLYMYXIN RESISTANCE PROTEIN ARNA"/>
    <property type="match status" value="1"/>
</dbReference>
<reference evidence="6" key="2">
    <citation type="submission" date="2015-02" db="EMBL/GenBank/DDBJ databases">
        <title>Physiological reanalysis, assessment of diazotrophy, and genome sequences of multiple isolates of Streptomyces thermoautotrophicus.</title>
        <authorList>
            <person name="MacKellar D.C."/>
            <person name="Lieber L."/>
            <person name="Norman J."/>
            <person name="Bolger A."/>
            <person name="Tobin C."/>
            <person name="Murray J.W."/>
            <person name="Friesen M."/>
            <person name="Prell J."/>
        </authorList>
    </citation>
    <scope>NUCLEOTIDE SEQUENCE [LARGE SCALE GENOMIC DNA]</scope>
    <source>
        <strain evidence="6">UBT1</strain>
    </source>
</reference>
<dbReference type="STRING" id="1469144.LI90_4166"/>
<dbReference type="InterPro" id="IPR050177">
    <property type="entry name" value="Lipid_A_modif_metabolic_enz"/>
</dbReference>
<evidence type="ECO:0000313" key="2">
    <source>
        <dbReference type="EMBL" id="KWW97976.1"/>
    </source>
</evidence>
<dbReference type="Gene3D" id="3.40.50.720">
    <property type="entry name" value="NAD(P)-binding Rossmann-like Domain"/>
    <property type="match status" value="1"/>
</dbReference>
<dbReference type="EMBL" id="JYIK01000884">
    <property type="protein sequence ID" value="KWX09126.1"/>
    <property type="molecule type" value="Genomic_DNA"/>
</dbReference>
<dbReference type="Proteomes" id="UP000070598">
    <property type="component" value="Unassembled WGS sequence"/>
</dbReference>
<dbReference type="Proteomes" id="UP000070188">
    <property type="component" value="Unassembled WGS sequence"/>
</dbReference>
<reference evidence="5" key="3">
    <citation type="submission" date="2015-04" db="EMBL/GenBank/DDBJ databases">
        <title>Physiological reanalysis, assessment of diazotrophy, and genome sequences of multiple isolates of Streptomyces thermoautotrophicus.</title>
        <authorList>
            <person name="MacKellar D.C."/>
            <person name="Lieber L."/>
            <person name="Norman J."/>
            <person name="Bolger A."/>
            <person name="Tobin C."/>
            <person name="Murray J.W."/>
            <person name="Chang R."/>
            <person name="Ford T."/>
            <person name="Nguyen P.Q."/>
            <person name="Woodward J."/>
            <person name="Permingeat H."/>
            <person name="Joshi N.S."/>
            <person name="Silver P.A."/>
            <person name="Usadel B."/>
            <person name="Rutherford A.W."/>
            <person name="Friesen M."/>
            <person name="Prell J."/>
        </authorList>
    </citation>
    <scope>NUCLEOTIDE SEQUENCE [LARGE SCALE GENOMIC DNA]</scope>
    <source>
        <strain evidence="5">H1</strain>
    </source>
</reference>
<evidence type="ECO:0000313" key="6">
    <source>
        <dbReference type="Proteomes" id="UP000070598"/>
    </source>
</evidence>
<protein>
    <submittedName>
        <fullName evidence="3">NAD-dependent epimerase/dehydratase</fullName>
    </submittedName>
</protein>
<dbReference type="Pfam" id="PF01370">
    <property type="entry name" value="Epimerase"/>
    <property type="match status" value="1"/>
</dbReference>
<dbReference type="PATRIC" id="fig|1469144.10.peg.4468"/>
<dbReference type="SUPFAM" id="SSF51735">
    <property type="entry name" value="NAD(P)-binding Rossmann-fold domains"/>
    <property type="match status" value="1"/>
</dbReference>
<name>A0A132NGL4_9ACTN</name>
<dbReference type="Proteomes" id="UP000070659">
    <property type="component" value="Unassembled WGS sequence"/>
</dbReference>
<dbReference type="RefSeq" id="WP_066890535.1">
    <property type="nucleotide sequence ID" value="NZ_JYIJ01000019.1"/>
</dbReference>
<dbReference type="InterPro" id="IPR001509">
    <property type="entry name" value="Epimerase_deHydtase"/>
</dbReference>
<evidence type="ECO:0000313" key="5">
    <source>
        <dbReference type="Proteomes" id="UP000070188"/>
    </source>
</evidence>
<evidence type="ECO:0000313" key="7">
    <source>
        <dbReference type="Proteomes" id="UP000070659"/>
    </source>
</evidence>
<proteinExistence type="predicted"/>
<organism evidence="4 6">
    <name type="scientific">Carbonactinospora thermoautotrophica</name>
    <dbReference type="NCBI Taxonomy" id="1469144"/>
    <lineage>
        <taxon>Bacteria</taxon>
        <taxon>Bacillati</taxon>
        <taxon>Actinomycetota</taxon>
        <taxon>Actinomycetes</taxon>
        <taxon>Kitasatosporales</taxon>
        <taxon>Carbonactinosporaceae</taxon>
        <taxon>Carbonactinospora</taxon>
    </lineage>
</organism>